<keyword evidence="4 6" id="KW-1133">Transmembrane helix</keyword>
<evidence type="ECO:0000256" key="1">
    <source>
        <dbReference type="ARBA" id="ARBA00004141"/>
    </source>
</evidence>
<name>A0A177F4U5_9EURO</name>
<dbReference type="InterPro" id="IPR005828">
    <property type="entry name" value="MFS_sugar_transport-like"/>
</dbReference>
<organism evidence="8 9">
    <name type="scientific">Fonsecaea monophora</name>
    <dbReference type="NCBI Taxonomy" id="254056"/>
    <lineage>
        <taxon>Eukaryota</taxon>
        <taxon>Fungi</taxon>
        <taxon>Dikarya</taxon>
        <taxon>Ascomycota</taxon>
        <taxon>Pezizomycotina</taxon>
        <taxon>Eurotiomycetes</taxon>
        <taxon>Chaetothyriomycetidae</taxon>
        <taxon>Chaetothyriales</taxon>
        <taxon>Herpotrichiellaceae</taxon>
        <taxon>Fonsecaea</taxon>
    </lineage>
</organism>
<feature type="transmembrane region" description="Helical" evidence="6">
    <location>
        <begin position="347"/>
        <end position="371"/>
    </location>
</feature>
<dbReference type="AlphaFoldDB" id="A0A177F4U5"/>
<reference evidence="8 9" key="1">
    <citation type="submission" date="2016-03" db="EMBL/GenBank/DDBJ databases">
        <title>Draft genome sequence of the Fonsecaea monophora CBS 269.37.</title>
        <authorList>
            <person name="Bombassaro A."/>
            <person name="Vinicius W.A."/>
            <person name="De Hoog S."/>
            <person name="Sun J."/>
            <person name="Souza E.M."/>
            <person name="Raittz R.T."/>
            <person name="Costa F."/>
            <person name="Leao A.C."/>
            <person name="Tadra-Sfeir M.Z."/>
            <person name="Baura V."/>
            <person name="Balsanelli E."/>
            <person name="Pedrosa F.O."/>
            <person name="Moreno L.F."/>
            <person name="Steffens M.B."/>
            <person name="Xi L."/>
            <person name="Bocca A.L."/>
            <person name="Felipe M.S."/>
            <person name="Teixeira M."/>
            <person name="Telles Filho F.Q."/>
            <person name="Azevedo C.M."/>
            <person name="Gomes R."/>
            <person name="Vicente V.A."/>
        </authorList>
    </citation>
    <scope>NUCLEOTIDE SEQUENCE [LARGE SCALE GENOMIC DNA]</scope>
    <source>
        <strain evidence="8 9">CBS 269.37</strain>
    </source>
</reference>
<dbReference type="SUPFAM" id="SSF103473">
    <property type="entry name" value="MFS general substrate transporter"/>
    <property type="match status" value="1"/>
</dbReference>
<comment type="similarity">
    <text evidence="2">Belongs to the major facilitator superfamily. Sugar transporter (TC 2.A.1.1) family.</text>
</comment>
<sequence length="494" mass="53788">MATKDILDGAAETHVEAPYSAVMAPDASNEMSLTIMETIQANKKYIGWCLLLSIGPMVYGFDLIIVSLATAMPAFRMVFGSEVGQVYIVPSIWLALWNSMIQVGAMAGAFSSGTISDRFGRKVTFTLGAIIGNVAILVVYLADRPDSLQSKRVMFLMGKIIVGLAIGLLNTAYLTMISEIAPARIRGPLLSNFTFFAILSQVAAVSIVIGEVRHLTADAFRVVFASQWARTAVALIVGVLVPESPTRLAALQTVVEHEIIAERNADSWSYTKCFRGTNWRRTRIVIYANILQQFVGLAMIQSSTYFLQLAGMSAYLTLELSLIHLVIGLPMLLASYFLMTRLGRRTLFLWGAASVGILWTAFGIAGCFSHSKSATLFLGVELIIIYEAFVLGIGAVYPVISAEASSVHLRAASQAIGIVAQFIAAWAFQFTVPYMYNTDSGDLGGKTGFIFAFLSATAFGSKFPRRRIVRGPNWTRCLRRGSQHGSSEIMFALV</sequence>
<comment type="subcellular location">
    <subcellularLocation>
        <location evidence="1">Membrane</location>
        <topology evidence="1">Multi-pass membrane protein</topology>
    </subcellularLocation>
</comment>
<evidence type="ECO:0000313" key="8">
    <source>
        <dbReference type="EMBL" id="OAG38362.1"/>
    </source>
</evidence>
<dbReference type="RefSeq" id="XP_022510314.1">
    <property type="nucleotide sequence ID" value="XM_022657437.1"/>
</dbReference>
<keyword evidence="5 6" id="KW-0472">Membrane</keyword>
<accession>A0A177F4U5</accession>
<dbReference type="PROSITE" id="PS50850">
    <property type="entry name" value="MFS"/>
    <property type="match status" value="1"/>
</dbReference>
<dbReference type="GeneID" id="34602636"/>
<feature type="domain" description="Major facilitator superfamily (MFS) profile" evidence="7">
    <location>
        <begin position="48"/>
        <end position="494"/>
    </location>
</feature>
<dbReference type="Pfam" id="PF00083">
    <property type="entry name" value="Sugar_tr"/>
    <property type="match status" value="1"/>
</dbReference>
<evidence type="ECO:0000256" key="6">
    <source>
        <dbReference type="SAM" id="Phobius"/>
    </source>
</evidence>
<dbReference type="OrthoDB" id="6612291at2759"/>
<comment type="caution">
    <text evidence="8">The sequence shown here is derived from an EMBL/GenBank/DDBJ whole genome shotgun (WGS) entry which is preliminary data.</text>
</comment>
<evidence type="ECO:0000313" key="9">
    <source>
        <dbReference type="Proteomes" id="UP000077002"/>
    </source>
</evidence>
<dbReference type="InterPro" id="IPR005829">
    <property type="entry name" value="Sugar_transporter_CS"/>
</dbReference>
<dbReference type="EMBL" id="LVKK01000057">
    <property type="protein sequence ID" value="OAG38362.1"/>
    <property type="molecule type" value="Genomic_DNA"/>
</dbReference>
<dbReference type="GO" id="GO:0005351">
    <property type="term" value="F:carbohydrate:proton symporter activity"/>
    <property type="evidence" value="ECO:0007669"/>
    <property type="project" value="TreeGrafter"/>
</dbReference>
<feature type="transmembrane region" description="Helical" evidence="6">
    <location>
        <begin position="284"/>
        <end position="307"/>
    </location>
</feature>
<keyword evidence="9" id="KW-1185">Reference proteome</keyword>
<keyword evidence="3 6" id="KW-0812">Transmembrane</keyword>
<dbReference type="PROSITE" id="PS00216">
    <property type="entry name" value="SUGAR_TRANSPORT_1"/>
    <property type="match status" value="1"/>
</dbReference>
<feature type="transmembrane region" description="Helical" evidence="6">
    <location>
        <begin position="154"/>
        <end position="177"/>
    </location>
</feature>
<dbReference type="Proteomes" id="UP000077002">
    <property type="component" value="Unassembled WGS sequence"/>
</dbReference>
<feature type="transmembrane region" description="Helical" evidence="6">
    <location>
        <begin position="123"/>
        <end position="142"/>
    </location>
</feature>
<dbReference type="PANTHER" id="PTHR48022">
    <property type="entry name" value="PLASTIDIC GLUCOSE TRANSPORTER 4"/>
    <property type="match status" value="1"/>
</dbReference>
<feature type="transmembrane region" description="Helical" evidence="6">
    <location>
        <begin position="189"/>
        <end position="210"/>
    </location>
</feature>
<dbReference type="InterPro" id="IPR036259">
    <property type="entry name" value="MFS_trans_sf"/>
</dbReference>
<protein>
    <recommendedName>
        <fullName evidence="7">Major facilitator superfamily (MFS) profile domain-containing protein</fullName>
    </recommendedName>
</protein>
<gene>
    <name evidence="8" type="ORF">AYO21_07482</name>
</gene>
<evidence type="ECO:0000256" key="2">
    <source>
        <dbReference type="ARBA" id="ARBA00010992"/>
    </source>
</evidence>
<evidence type="ECO:0000256" key="4">
    <source>
        <dbReference type="ARBA" id="ARBA00022989"/>
    </source>
</evidence>
<evidence type="ECO:0000256" key="3">
    <source>
        <dbReference type="ARBA" id="ARBA00022692"/>
    </source>
</evidence>
<dbReference type="PANTHER" id="PTHR48022:SF5">
    <property type="entry name" value="ALPHA-GLUCOSIDES PERMEASE MPH2-RELATED"/>
    <property type="match status" value="1"/>
</dbReference>
<dbReference type="InterPro" id="IPR050360">
    <property type="entry name" value="MFS_Sugar_Transporters"/>
</dbReference>
<evidence type="ECO:0000259" key="7">
    <source>
        <dbReference type="PROSITE" id="PS50850"/>
    </source>
</evidence>
<feature type="transmembrane region" description="Helical" evidence="6">
    <location>
        <begin position="92"/>
        <end position="111"/>
    </location>
</feature>
<proteinExistence type="inferred from homology"/>
<feature type="transmembrane region" description="Helical" evidence="6">
    <location>
        <begin position="412"/>
        <end position="431"/>
    </location>
</feature>
<dbReference type="InterPro" id="IPR020846">
    <property type="entry name" value="MFS_dom"/>
</dbReference>
<feature type="transmembrane region" description="Helical" evidence="6">
    <location>
        <begin position="377"/>
        <end position="400"/>
    </location>
</feature>
<dbReference type="Gene3D" id="1.20.1250.20">
    <property type="entry name" value="MFS general substrate transporter like domains"/>
    <property type="match status" value="2"/>
</dbReference>
<feature type="transmembrane region" description="Helical" evidence="6">
    <location>
        <begin position="313"/>
        <end position="338"/>
    </location>
</feature>
<dbReference type="GO" id="GO:0016020">
    <property type="term" value="C:membrane"/>
    <property type="evidence" value="ECO:0007669"/>
    <property type="project" value="UniProtKB-SubCell"/>
</dbReference>
<feature type="transmembrane region" description="Helical" evidence="6">
    <location>
        <begin position="45"/>
        <end position="72"/>
    </location>
</feature>
<evidence type="ECO:0000256" key="5">
    <source>
        <dbReference type="ARBA" id="ARBA00023136"/>
    </source>
</evidence>
<feature type="transmembrane region" description="Helical" evidence="6">
    <location>
        <begin position="222"/>
        <end position="241"/>
    </location>
</feature>
<feature type="transmembrane region" description="Helical" evidence="6">
    <location>
        <begin position="443"/>
        <end position="460"/>
    </location>
</feature>